<comment type="caution">
    <text evidence="1">The sequence shown here is derived from an EMBL/GenBank/DDBJ whole genome shotgun (WGS) entry which is preliminary data.</text>
</comment>
<proteinExistence type="predicted"/>
<accession>A0A1Q9C2K1</accession>
<organism evidence="1 2">
    <name type="scientific">Symbiodinium microadriaticum</name>
    <name type="common">Dinoflagellate</name>
    <name type="synonym">Zooxanthella microadriatica</name>
    <dbReference type="NCBI Taxonomy" id="2951"/>
    <lineage>
        <taxon>Eukaryota</taxon>
        <taxon>Sar</taxon>
        <taxon>Alveolata</taxon>
        <taxon>Dinophyceae</taxon>
        <taxon>Suessiales</taxon>
        <taxon>Symbiodiniaceae</taxon>
        <taxon>Symbiodinium</taxon>
    </lineage>
</organism>
<dbReference type="Proteomes" id="UP000186817">
    <property type="component" value="Unassembled WGS sequence"/>
</dbReference>
<evidence type="ECO:0000313" key="1">
    <source>
        <dbReference type="EMBL" id="OLP77146.1"/>
    </source>
</evidence>
<keyword evidence="2" id="KW-1185">Reference proteome</keyword>
<evidence type="ECO:0000313" key="2">
    <source>
        <dbReference type="Proteomes" id="UP000186817"/>
    </source>
</evidence>
<feature type="non-terminal residue" evidence="1">
    <location>
        <position position="1"/>
    </location>
</feature>
<reference evidence="1 2" key="1">
    <citation type="submission" date="2016-02" db="EMBL/GenBank/DDBJ databases">
        <title>Genome analysis of coral dinoflagellate symbionts highlights evolutionary adaptations to a symbiotic lifestyle.</title>
        <authorList>
            <person name="Aranda M."/>
            <person name="Li Y."/>
            <person name="Liew Y.J."/>
            <person name="Baumgarten S."/>
            <person name="Simakov O."/>
            <person name="Wilson M."/>
            <person name="Piel J."/>
            <person name="Ashoor H."/>
            <person name="Bougouffa S."/>
            <person name="Bajic V.B."/>
            <person name="Ryu T."/>
            <person name="Ravasi T."/>
            <person name="Bayer T."/>
            <person name="Micklem G."/>
            <person name="Kim H."/>
            <person name="Bhak J."/>
            <person name="Lajeunesse T.C."/>
            <person name="Voolstra C.R."/>
        </authorList>
    </citation>
    <scope>NUCLEOTIDE SEQUENCE [LARGE SCALE GENOMIC DNA]</scope>
    <source>
        <strain evidence="1 2">CCMP2467</strain>
    </source>
</reference>
<gene>
    <name evidence="1" type="ORF">AK812_SmicGene42829</name>
</gene>
<name>A0A1Q9C2K1_SYMMI</name>
<dbReference type="EMBL" id="LSRX01001835">
    <property type="protein sequence ID" value="OLP77146.1"/>
    <property type="molecule type" value="Genomic_DNA"/>
</dbReference>
<dbReference type="AlphaFoldDB" id="A0A1Q9C2K1"/>
<protein>
    <submittedName>
        <fullName evidence="1">Uncharacterized protein</fullName>
    </submittedName>
</protein>
<sequence>DSQVQINIYVTPTEASRGQHVDIRPEPSIGWAGGLQAKVIYGIGPPDGWDFTKYNSESRSPEIQEILEEAGYWNLTVPYIQNRLPYFMKYQTASVPLDLLQQVPLVNVRALRVLFDSTYLHRTDDLKFREGNLAETCNGRFAAEEPGGMTFVFEDGGSGWTLTMLVFVNTAPLMMLMSAHWEGTAAAGAHFLVIVVPLMLDRGVGREQPRLMLMMLDLVGTLAGNSRVCLLARQRSTGRRVPSAGGEIPGVYHAHGLQVVHACGLQALVILLLNQRKQMPFWTGPVGRFLQRQRLDCLPTAEGGAVGQEEAEVILYRAQEEVEQFSTMELAQMVAWSNVHVVTVLLSAYWPRVLASWYVGTTDGYQSCDEVCGGIGPCNEAALNSLMQDCSSSDIQAFLNSIAAVRTVVNSIGTDHTSSYDCSSGLSSQAGNLQVQLVSPMAVSNGECN</sequence>